<dbReference type="EMBL" id="WNDQ01000050">
    <property type="protein sequence ID" value="KAF1019658.1"/>
    <property type="molecule type" value="Genomic_DNA"/>
</dbReference>
<evidence type="ECO:0000313" key="2">
    <source>
        <dbReference type="Proteomes" id="UP000461670"/>
    </source>
</evidence>
<organism evidence="1 2">
    <name type="scientific">Paracidovorax wautersii</name>
    <dbReference type="NCBI Taxonomy" id="1177982"/>
    <lineage>
        <taxon>Bacteria</taxon>
        <taxon>Pseudomonadati</taxon>
        <taxon>Pseudomonadota</taxon>
        <taxon>Betaproteobacteria</taxon>
        <taxon>Burkholderiales</taxon>
        <taxon>Comamonadaceae</taxon>
        <taxon>Paracidovorax</taxon>
    </lineage>
</organism>
<dbReference type="AlphaFoldDB" id="A0A7V8FM11"/>
<proteinExistence type="predicted"/>
<protein>
    <submittedName>
        <fullName evidence="1">Uncharacterized protein</fullName>
    </submittedName>
</protein>
<name>A0A7V8FM11_9BURK</name>
<reference evidence="2" key="1">
    <citation type="journal article" date="2020" name="MBio">
        <title>Horizontal gene transfer to a defensive symbiont with a reduced genome amongst a multipartite beetle microbiome.</title>
        <authorList>
            <person name="Waterworth S.C."/>
            <person name="Florez L.V."/>
            <person name="Rees E.R."/>
            <person name="Hertweck C."/>
            <person name="Kaltenpoth M."/>
            <person name="Kwan J.C."/>
        </authorList>
    </citation>
    <scope>NUCLEOTIDE SEQUENCE [LARGE SCALE GENOMIC DNA]</scope>
</reference>
<evidence type="ECO:0000313" key="1">
    <source>
        <dbReference type="EMBL" id="KAF1019658.1"/>
    </source>
</evidence>
<dbReference type="Proteomes" id="UP000461670">
    <property type="component" value="Unassembled WGS sequence"/>
</dbReference>
<comment type="caution">
    <text evidence="1">The sequence shown here is derived from an EMBL/GenBank/DDBJ whole genome shotgun (WGS) entry which is preliminary data.</text>
</comment>
<accession>A0A7V8FM11</accession>
<sequence>MIEMPETFPAQAWVLTPGFQPKEVTLTEASSGWRSKGCRTETKWMILLADLYATKGDAIAGGRERLIEQQARIDAMQAKLEKRKATLEKAAAKL</sequence>
<gene>
    <name evidence="1" type="ORF">GAK30_02974</name>
</gene>